<gene>
    <name evidence="1" type="ORF">KIL84_007895</name>
</gene>
<sequence>MNTYNDISIHKQGLILQDVEYPHLPLFLMRVPCRMGRIMKDPMNSCKLNCLTRCSVTCFFLTHAAVLTHRTDIDILKDQKLDIKLLQIIFATQSVLCFATHSICSLLLSHSSKVDIYQAVTFS</sequence>
<dbReference type="Proteomes" id="UP000827986">
    <property type="component" value="Unassembled WGS sequence"/>
</dbReference>
<organism evidence="1 2">
    <name type="scientific">Mauremys mutica</name>
    <name type="common">yellowpond turtle</name>
    <dbReference type="NCBI Taxonomy" id="74926"/>
    <lineage>
        <taxon>Eukaryota</taxon>
        <taxon>Metazoa</taxon>
        <taxon>Chordata</taxon>
        <taxon>Craniata</taxon>
        <taxon>Vertebrata</taxon>
        <taxon>Euteleostomi</taxon>
        <taxon>Archelosauria</taxon>
        <taxon>Testudinata</taxon>
        <taxon>Testudines</taxon>
        <taxon>Cryptodira</taxon>
        <taxon>Durocryptodira</taxon>
        <taxon>Testudinoidea</taxon>
        <taxon>Geoemydidae</taxon>
        <taxon>Geoemydinae</taxon>
        <taxon>Mauremys</taxon>
    </lineage>
</organism>
<evidence type="ECO:0000313" key="1">
    <source>
        <dbReference type="EMBL" id="KAH1172277.1"/>
    </source>
</evidence>
<dbReference type="EMBL" id="JAHDVG010000483">
    <property type="protein sequence ID" value="KAH1172277.1"/>
    <property type="molecule type" value="Genomic_DNA"/>
</dbReference>
<evidence type="ECO:0000313" key="2">
    <source>
        <dbReference type="Proteomes" id="UP000827986"/>
    </source>
</evidence>
<proteinExistence type="predicted"/>
<protein>
    <submittedName>
        <fullName evidence="1">Uncharacterized protein</fullName>
    </submittedName>
</protein>
<comment type="caution">
    <text evidence="1">The sequence shown here is derived from an EMBL/GenBank/DDBJ whole genome shotgun (WGS) entry which is preliminary data.</text>
</comment>
<name>A0A9D3X3U1_9SAUR</name>
<accession>A0A9D3X3U1</accession>
<keyword evidence="2" id="KW-1185">Reference proteome</keyword>
<dbReference type="AlphaFoldDB" id="A0A9D3X3U1"/>
<reference evidence="1" key="1">
    <citation type="submission" date="2021-09" db="EMBL/GenBank/DDBJ databases">
        <title>The genome of Mauremys mutica provides insights into the evolution of semi-aquatic lifestyle.</title>
        <authorList>
            <person name="Gong S."/>
            <person name="Gao Y."/>
        </authorList>
    </citation>
    <scope>NUCLEOTIDE SEQUENCE</scope>
    <source>
        <strain evidence="1">MM-2020</strain>
        <tissue evidence="1">Muscle</tissue>
    </source>
</reference>